<dbReference type="Pfam" id="PF00226">
    <property type="entry name" value="DnaJ"/>
    <property type="match status" value="1"/>
</dbReference>
<proteinExistence type="predicted"/>
<keyword evidence="1" id="KW-0143">Chaperone</keyword>
<dbReference type="eggNOG" id="KOG0721">
    <property type="taxonomic scope" value="Eukaryota"/>
</dbReference>
<dbReference type="InterPro" id="IPR001623">
    <property type="entry name" value="DnaJ_domain"/>
</dbReference>
<dbReference type="PROSITE" id="PS50076">
    <property type="entry name" value="DNAJ_2"/>
    <property type="match status" value="1"/>
</dbReference>
<evidence type="ECO:0000313" key="4">
    <source>
        <dbReference type="Proteomes" id="UP000002729"/>
    </source>
</evidence>
<dbReference type="Proteomes" id="UP000002729">
    <property type="component" value="Unassembled WGS sequence"/>
</dbReference>
<dbReference type="GO" id="GO:0051787">
    <property type="term" value="F:misfolded protein binding"/>
    <property type="evidence" value="ECO:0007669"/>
    <property type="project" value="TreeGrafter"/>
</dbReference>
<evidence type="ECO:0000313" key="3">
    <source>
        <dbReference type="EMBL" id="EGB08608.1"/>
    </source>
</evidence>
<keyword evidence="4" id="KW-1185">Reference proteome</keyword>
<dbReference type="Gene3D" id="1.10.287.110">
    <property type="entry name" value="DnaJ domain"/>
    <property type="match status" value="1"/>
</dbReference>
<dbReference type="CDD" id="cd06257">
    <property type="entry name" value="DnaJ"/>
    <property type="match status" value="1"/>
</dbReference>
<dbReference type="PANTHER" id="PTHR44360:SF1">
    <property type="entry name" value="DNAJ HOMOLOG SUBFAMILY B MEMBER 9"/>
    <property type="match status" value="1"/>
</dbReference>
<dbReference type="PRINTS" id="PR00625">
    <property type="entry name" value="JDOMAIN"/>
</dbReference>
<accession>F0Y8H9</accession>
<reference evidence="3 4" key="1">
    <citation type="journal article" date="2011" name="Proc. Natl. Acad. Sci. U.S.A.">
        <title>Niche of harmful alga Aureococcus anophagefferens revealed through ecogenomics.</title>
        <authorList>
            <person name="Gobler C.J."/>
            <person name="Berry D.L."/>
            <person name="Dyhrman S.T."/>
            <person name="Wilhelm S.W."/>
            <person name="Salamov A."/>
            <person name="Lobanov A.V."/>
            <person name="Zhang Y."/>
            <person name="Collier J.L."/>
            <person name="Wurch L.L."/>
            <person name="Kustka A.B."/>
            <person name="Dill B.D."/>
            <person name="Shah M."/>
            <person name="VerBerkmoes N.C."/>
            <person name="Kuo A."/>
            <person name="Terry A."/>
            <person name="Pangilinan J."/>
            <person name="Lindquist E.A."/>
            <person name="Lucas S."/>
            <person name="Paulsen I.T."/>
            <person name="Hattenrath-Lehmann T.K."/>
            <person name="Talmage S.C."/>
            <person name="Walker E.A."/>
            <person name="Koch F."/>
            <person name="Burson A.M."/>
            <person name="Marcoval M.A."/>
            <person name="Tang Y.Z."/>
            <person name="Lecleir G.R."/>
            <person name="Coyne K.J."/>
            <person name="Berg G.M."/>
            <person name="Bertrand E.M."/>
            <person name="Saito M.A."/>
            <person name="Gladyshev V.N."/>
            <person name="Grigoriev I.V."/>
        </authorList>
    </citation>
    <scope>NUCLEOTIDE SEQUENCE [LARGE SCALE GENOMIC DNA]</scope>
    <source>
        <strain evidence="4">CCMP 1984</strain>
    </source>
</reference>
<dbReference type="InterPro" id="IPR051948">
    <property type="entry name" value="Hsp70_co-chaperone_J-domain"/>
</dbReference>
<evidence type="ECO:0000256" key="1">
    <source>
        <dbReference type="ARBA" id="ARBA00023186"/>
    </source>
</evidence>
<dbReference type="RefSeq" id="XP_009036608.1">
    <property type="nucleotide sequence ID" value="XM_009038360.1"/>
</dbReference>
<dbReference type="EMBL" id="GL833127">
    <property type="protein sequence ID" value="EGB08608.1"/>
    <property type="molecule type" value="Genomic_DNA"/>
</dbReference>
<dbReference type="GeneID" id="20218923"/>
<dbReference type="AlphaFoldDB" id="F0Y8H9"/>
<dbReference type="GO" id="GO:0005783">
    <property type="term" value="C:endoplasmic reticulum"/>
    <property type="evidence" value="ECO:0007669"/>
    <property type="project" value="TreeGrafter"/>
</dbReference>
<sequence length="67" mass="7660">RRRYDSEDPFVVLGVPRDAEVSAIKRAYRELSKAHHPDRGGDEAVFVKVARAYEAVGDDDAKRRFLE</sequence>
<organism evidence="4">
    <name type="scientific">Aureococcus anophagefferens</name>
    <name type="common">Harmful bloom alga</name>
    <dbReference type="NCBI Taxonomy" id="44056"/>
    <lineage>
        <taxon>Eukaryota</taxon>
        <taxon>Sar</taxon>
        <taxon>Stramenopiles</taxon>
        <taxon>Ochrophyta</taxon>
        <taxon>Pelagophyceae</taxon>
        <taxon>Pelagomonadales</taxon>
        <taxon>Pelagomonadaceae</taxon>
        <taxon>Aureococcus</taxon>
    </lineage>
</organism>
<dbReference type="KEGG" id="aaf:AURANDRAFT_17914"/>
<feature type="non-terminal residue" evidence="3">
    <location>
        <position position="1"/>
    </location>
</feature>
<feature type="domain" description="J" evidence="2">
    <location>
        <begin position="8"/>
        <end position="67"/>
    </location>
</feature>
<dbReference type="InterPro" id="IPR036869">
    <property type="entry name" value="J_dom_sf"/>
</dbReference>
<dbReference type="GO" id="GO:0036503">
    <property type="term" value="P:ERAD pathway"/>
    <property type="evidence" value="ECO:0007669"/>
    <property type="project" value="TreeGrafter"/>
</dbReference>
<dbReference type="GO" id="GO:0051087">
    <property type="term" value="F:protein-folding chaperone binding"/>
    <property type="evidence" value="ECO:0007669"/>
    <property type="project" value="TreeGrafter"/>
</dbReference>
<name>F0Y8H9_AURAN</name>
<evidence type="ECO:0000259" key="2">
    <source>
        <dbReference type="PROSITE" id="PS50076"/>
    </source>
</evidence>
<feature type="non-terminal residue" evidence="3">
    <location>
        <position position="67"/>
    </location>
</feature>
<dbReference type="OrthoDB" id="10250354at2759"/>
<gene>
    <name evidence="3" type="ORF">AURANDRAFT_17914</name>
</gene>
<dbReference type="SUPFAM" id="SSF46565">
    <property type="entry name" value="Chaperone J-domain"/>
    <property type="match status" value="1"/>
</dbReference>
<protein>
    <recommendedName>
        <fullName evidence="2">J domain-containing protein</fullName>
    </recommendedName>
</protein>
<dbReference type="InParanoid" id="F0Y8H9"/>
<dbReference type="PANTHER" id="PTHR44360">
    <property type="entry name" value="DNAJ HOMOLOG SUBFAMILY B MEMBER 9"/>
    <property type="match status" value="1"/>
</dbReference>
<dbReference type="SMART" id="SM00271">
    <property type="entry name" value="DnaJ"/>
    <property type="match status" value="1"/>
</dbReference>